<dbReference type="FunFam" id="3.40.190.10:FF:000078">
    <property type="entry name" value="glutamate receptor ionotropic, NMDA 3B"/>
    <property type="match status" value="1"/>
</dbReference>
<dbReference type="Pfam" id="PF10613">
    <property type="entry name" value="Lig_chan-Glu_bd"/>
    <property type="match status" value="1"/>
</dbReference>
<keyword evidence="10 16" id="KW-0675">Receptor</keyword>
<protein>
    <submittedName>
        <fullName evidence="16">Ionotropic receptor 201</fullName>
    </submittedName>
</protein>
<sequence>MVAAYSWYPVHSTQSGLVHGSLVKYSSKPYYQLQGMHLTMATVNSWPFMGSEKLPPASQAEQTCPKYVNHTGFLVDIMNMLSQQMNFTYSIYNVCDGNFGSQLPNGSWTGILREVLEGRAHVGLGNIGYSVARKRAVDFSAVAITYAGAGILVKEGTSHSNMFGVYLQPFNKNVWFCTLSVIPVTALFLCITSKFRYRDSSTRTKNNQVFGKPRMLEQKHKLRPLRTQQLKQKKSTKSTTAEFVASGRKISLGWAPEETSRVEELDDPTFSFSSGVMTAATALLQQGEPPLTTLTSPPHPPHVYPTPPSRLPLTTLTSPPHHPHVSPSPPSRLPLTTLTSPPTTLTPLTPSTGQDPAPRTLATRQVFGMTWVLSLVLYASYTSNLVSYLTVTSSSTPISSLRQLVGSDLQFGTRVGSVYIENFKSSSSPDHVTAAARLSSLGADVLVASYDEGLARVRNGTYAFIADYP</sequence>
<dbReference type="InterPro" id="IPR001320">
    <property type="entry name" value="Iontro_rcpt_C"/>
</dbReference>
<keyword evidence="3" id="KW-0813">Transport</keyword>
<keyword evidence="4" id="KW-1003">Cell membrane</keyword>
<comment type="caution">
    <text evidence="16">The sequence shown here is derived from an EMBL/GenBank/DDBJ whole genome shotgun (WGS) entry which is preliminary data.</text>
</comment>
<dbReference type="SMART" id="SM00918">
    <property type="entry name" value="Lig_chan-Glu_bd"/>
    <property type="match status" value="1"/>
</dbReference>
<evidence type="ECO:0000256" key="14">
    <source>
        <dbReference type="SAM" id="MobiDB-lite"/>
    </source>
</evidence>
<dbReference type="GO" id="GO:0050906">
    <property type="term" value="P:detection of stimulus involved in sensory perception"/>
    <property type="evidence" value="ECO:0007669"/>
    <property type="project" value="UniProtKB-ARBA"/>
</dbReference>
<evidence type="ECO:0000256" key="9">
    <source>
        <dbReference type="ARBA" id="ARBA00023136"/>
    </source>
</evidence>
<dbReference type="PANTHER" id="PTHR42643">
    <property type="entry name" value="IONOTROPIC RECEPTOR 20A-RELATED"/>
    <property type="match status" value="1"/>
</dbReference>
<dbReference type="Proteomes" id="UP000711488">
    <property type="component" value="Unassembled WGS sequence"/>
</dbReference>
<proteinExistence type="inferred from homology"/>
<reference evidence="16" key="3">
    <citation type="submission" date="2019-06" db="EMBL/GenBank/DDBJ databases">
        <authorList>
            <person name="Poynton C."/>
            <person name="Hasenbein S."/>
            <person name="Benoit J.B."/>
            <person name="Sepulveda M.S."/>
            <person name="Poelchau M.F."/>
            <person name="Murali S.C."/>
            <person name="Chen S."/>
            <person name="Glastad K.M."/>
            <person name="Werren J.H."/>
            <person name="Vineis J.H."/>
            <person name="Bowen J.L."/>
            <person name="Friedrich M."/>
            <person name="Jones J."/>
            <person name="Robertson H.M."/>
            <person name="Feyereisen R."/>
            <person name="Mechler-Hickson A."/>
            <person name="Mathers N."/>
            <person name="Lee C.E."/>
            <person name="Colbourne J.K."/>
            <person name="Biales A."/>
            <person name="Johnston J.S."/>
            <person name="Wellborn G.A."/>
            <person name="Rosendale A.J."/>
            <person name="Cridge A.G."/>
            <person name="Munoz-Torres M.C."/>
            <person name="Bain P.A."/>
            <person name="Manny A.R."/>
            <person name="Major K.M."/>
            <person name="Lambert F.N."/>
            <person name="Vulpe C.D."/>
            <person name="Tuck P."/>
            <person name="Blalock B.J."/>
            <person name="Lin Y.-Y."/>
            <person name="Smith M.E."/>
            <person name="Ochoa-Acuna H."/>
            <person name="Chen M.-J.M."/>
            <person name="Childers C.P."/>
            <person name="Qu J."/>
            <person name="Dugan S."/>
            <person name="Lee S.L."/>
            <person name="Chao H."/>
            <person name="Dinh H."/>
            <person name="Han Y."/>
            <person name="Doddapaneni H."/>
            <person name="Worley K.C."/>
            <person name="Muzny D.M."/>
            <person name="Gibbs R.A."/>
            <person name="Richards S."/>
        </authorList>
    </citation>
    <scope>NUCLEOTIDE SEQUENCE</scope>
    <source>
        <strain evidence="16">HAZT.00-mixed</strain>
        <tissue evidence="16">Whole organism</tissue>
    </source>
</reference>
<evidence type="ECO:0000256" key="8">
    <source>
        <dbReference type="ARBA" id="ARBA00023065"/>
    </source>
</evidence>
<organism evidence="16">
    <name type="scientific">Hyalella azteca</name>
    <name type="common">Amphipod</name>
    <dbReference type="NCBI Taxonomy" id="294128"/>
    <lineage>
        <taxon>Eukaryota</taxon>
        <taxon>Metazoa</taxon>
        <taxon>Ecdysozoa</taxon>
        <taxon>Arthropoda</taxon>
        <taxon>Crustacea</taxon>
        <taxon>Multicrustacea</taxon>
        <taxon>Malacostraca</taxon>
        <taxon>Eumalacostraca</taxon>
        <taxon>Peracarida</taxon>
        <taxon>Amphipoda</taxon>
        <taxon>Senticaudata</taxon>
        <taxon>Talitrida</taxon>
        <taxon>Talitroidea</taxon>
        <taxon>Hyalellidae</taxon>
        <taxon>Hyalella</taxon>
    </lineage>
</organism>
<evidence type="ECO:0000256" key="5">
    <source>
        <dbReference type="ARBA" id="ARBA00022692"/>
    </source>
</evidence>
<keyword evidence="7" id="KW-0175">Coiled coil</keyword>
<dbReference type="Gene3D" id="3.40.190.10">
    <property type="entry name" value="Periplasmic binding protein-like II"/>
    <property type="match status" value="2"/>
</dbReference>
<keyword evidence="9" id="KW-0472">Membrane</keyword>
<dbReference type="AlphaFoldDB" id="A0A6A0HB82"/>
<dbReference type="InterPro" id="IPR052192">
    <property type="entry name" value="Insect_Ionotropic_Sensory_Rcpt"/>
</dbReference>
<evidence type="ECO:0000256" key="11">
    <source>
        <dbReference type="ARBA" id="ARBA00023180"/>
    </source>
</evidence>
<feature type="compositionally biased region" description="Low complexity" evidence="14">
    <location>
        <begin position="333"/>
        <end position="352"/>
    </location>
</feature>
<evidence type="ECO:0000256" key="1">
    <source>
        <dbReference type="ARBA" id="ARBA00004651"/>
    </source>
</evidence>
<keyword evidence="5" id="KW-0812">Transmembrane</keyword>
<evidence type="ECO:0000256" key="6">
    <source>
        <dbReference type="ARBA" id="ARBA00022989"/>
    </source>
</evidence>
<keyword evidence="11" id="KW-0325">Glycoprotein</keyword>
<feature type="non-terminal residue" evidence="16">
    <location>
        <position position="469"/>
    </location>
</feature>
<keyword evidence="8" id="KW-0406">Ion transport</keyword>
<dbReference type="GO" id="GO:0015276">
    <property type="term" value="F:ligand-gated monoatomic ion channel activity"/>
    <property type="evidence" value="ECO:0007669"/>
    <property type="project" value="InterPro"/>
</dbReference>
<gene>
    <name evidence="16" type="ORF">HAZT_HAZT006881</name>
</gene>
<dbReference type="EMBL" id="JQDR03002705">
    <property type="protein sequence ID" value="KAA0202952.1"/>
    <property type="molecule type" value="Genomic_DNA"/>
</dbReference>
<comment type="subcellular location">
    <subcellularLocation>
        <location evidence="1">Cell membrane</location>
        <topology evidence="1">Multi-pass membrane protein</topology>
    </subcellularLocation>
</comment>
<evidence type="ECO:0000256" key="12">
    <source>
        <dbReference type="ARBA" id="ARBA00023286"/>
    </source>
</evidence>
<evidence type="ECO:0000256" key="3">
    <source>
        <dbReference type="ARBA" id="ARBA00022448"/>
    </source>
</evidence>
<reference evidence="16" key="2">
    <citation type="journal article" date="2018" name="Environ. Sci. Technol.">
        <title>The Toxicogenome of Hyalella azteca: A Model for Sediment Ecotoxicology and Evolutionary Toxicology.</title>
        <authorList>
            <person name="Poynton H.C."/>
            <person name="Hasenbein S."/>
            <person name="Benoit J.B."/>
            <person name="Sepulveda M.S."/>
            <person name="Poelchau M.F."/>
            <person name="Hughes D.S.T."/>
            <person name="Murali S.C."/>
            <person name="Chen S."/>
            <person name="Glastad K.M."/>
            <person name="Goodisman M.A.D."/>
            <person name="Werren J.H."/>
            <person name="Vineis J.H."/>
            <person name="Bowen J.L."/>
            <person name="Friedrich M."/>
            <person name="Jones J."/>
            <person name="Robertson H.M."/>
            <person name="Feyereisen R."/>
            <person name="Mechler-Hickson A."/>
            <person name="Mathers N."/>
            <person name="Lee C.E."/>
            <person name="Colbourne J.K."/>
            <person name="Biales A."/>
            <person name="Johnston J.S."/>
            <person name="Wellborn G.A."/>
            <person name="Rosendale A.J."/>
            <person name="Cridge A.G."/>
            <person name="Munoz-Torres M.C."/>
            <person name="Bain P.A."/>
            <person name="Manny A.R."/>
            <person name="Major K.M."/>
            <person name="Lambert F.N."/>
            <person name="Vulpe C.D."/>
            <person name="Tuck P."/>
            <person name="Blalock B.J."/>
            <person name="Lin Y.Y."/>
            <person name="Smith M.E."/>
            <person name="Ochoa-Acuna H."/>
            <person name="Chen M.M."/>
            <person name="Childers C.P."/>
            <person name="Qu J."/>
            <person name="Dugan S."/>
            <person name="Lee S.L."/>
            <person name="Chao H."/>
            <person name="Dinh H."/>
            <person name="Han Y."/>
            <person name="Doddapaneni H."/>
            <person name="Worley K.C."/>
            <person name="Muzny D.M."/>
            <person name="Gibbs R.A."/>
            <person name="Richards S."/>
        </authorList>
    </citation>
    <scope>NUCLEOTIDE SEQUENCE</scope>
    <source>
        <strain evidence="16">HAZT.00-mixed</strain>
        <tissue evidence="16">Whole organism</tissue>
    </source>
</reference>
<reference evidence="16" key="1">
    <citation type="submission" date="2014-08" db="EMBL/GenBank/DDBJ databases">
        <authorList>
            <person name="Murali S."/>
            <person name="Richards S."/>
            <person name="Bandaranaike D."/>
            <person name="Bellair M."/>
            <person name="Blankenburg K."/>
            <person name="Chao H."/>
            <person name="Dinh H."/>
            <person name="Doddapaneni H."/>
            <person name="Dugan-Rocha S."/>
            <person name="Elkadiri S."/>
            <person name="Gnanaolivu R."/>
            <person name="Hughes D."/>
            <person name="Lee S."/>
            <person name="Li M."/>
            <person name="Ming W."/>
            <person name="Munidasa M."/>
            <person name="Muniz J."/>
            <person name="Nguyen L."/>
            <person name="Osuji N."/>
            <person name="Pu L.-L."/>
            <person name="Puazo M."/>
            <person name="Skinner E."/>
            <person name="Qu C."/>
            <person name="Quiroz J."/>
            <person name="Raj R."/>
            <person name="Weissenberger G."/>
            <person name="Xin Y."/>
            <person name="Zou X."/>
            <person name="Han Y."/>
            <person name="Worley K."/>
            <person name="Muzny D."/>
            <person name="Gibbs R."/>
        </authorList>
    </citation>
    <scope>NUCLEOTIDE SEQUENCE</scope>
    <source>
        <strain evidence="16">HAZT.00-mixed</strain>
        <tissue evidence="16">Whole organism</tissue>
    </source>
</reference>
<dbReference type="GO" id="GO:0043226">
    <property type="term" value="C:organelle"/>
    <property type="evidence" value="ECO:0007669"/>
    <property type="project" value="UniProtKB-ARBA"/>
</dbReference>
<dbReference type="SUPFAM" id="SSF53850">
    <property type="entry name" value="Periplasmic binding protein-like II"/>
    <property type="match status" value="1"/>
</dbReference>
<evidence type="ECO:0000256" key="4">
    <source>
        <dbReference type="ARBA" id="ARBA00022475"/>
    </source>
</evidence>
<dbReference type="GO" id="GO:0005886">
    <property type="term" value="C:plasma membrane"/>
    <property type="evidence" value="ECO:0007669"/>
    <property type="project" value="UniProtKB-SubCell"/>
</dbReference>
<keyword evidence="12" id="KW-1071">Ligand-gated ion channel</keyword>
<feature type="compositionally biased region" description="Pro residues" evidence="14">
    <location>
        <begin position="297"/>
        <end position="310"/>
    </location>
</feature>
<dbReference type="Pfam" id="PF00060">
    <property type="entry name" value="Lig_chan"/>
    <property type="match status" value="1"/>
</dbReference>
<keyword evidence="13" id="KW-0407">Ion channel</keyword>
<dbReference type="InterPro" id="IPR019594">
    <property type="entry name" value="Glu/Gly-bd"/>
</dbReference>
<accession>A0A6A0HB82</accession>
<comment type="similarity">
    <text evidence="2">Belongs to the glutamate-gated ion channel (TC 1.A.10.1) family.</text>
</comment>
<name>A0A6A0HB82_HYAAZ</name>
<feature type="region of interest" description="Disordered" evidence="14">
    <location>
        <begin position="289"/>
        <end position="358"/>
    </location>
</feature>
<evidence type="ECO:0000256" key="13">
    <source>
        <dbReference type="ARBA" id="ARBA00023303"/>
    </source>
</evidence>
<evidence type="ECO:0000256" key="10">
    <source>
        <dbReference type="ARBA" id="ARBA00023170"/>
    </source>
</evidence>
<evidence type="ECO:0000259" key="15">
    <source>
        <dbReference type="SMART" id="SM00918"/>
    </source>
</evidence>
<evidence type="ECO:0000256" key="7">
    <source>
        <dbReference type="ARBA" id="ARBA00023054"/>
    </source>
</evidence>
<evidence type="ECO:0000256" key="2">
    <source>
        <dbReference type="ARBA" id="ARBA00008685"/>
    </source>
</evidence>
<keyword evidence="6" id="KW-1133">Transmembrane helix</keyword>
<dbReference type="PANTHER" id="PTHR42643:SF24">
    <property type="entry name" value="IONOTROPIC RECEPTOR 60A"/>
    <property type="match status" value="1"/>
</dbReference>
<evidence type="ECO:0000313" key="16">
    <source>
        <dbReference type="EMBL" id="KAA0202952.1"/>
    </source>
</evidence>
<feature type="domain" description="Ionotropic glutamate receptor L-glutamate and glycine-binding" evidence="15">
    <location>
        <begin position="56"/>
        <end position="117"/>
    </location>
</feature>